<accession>A0A6B3SGW3</accession>
<gene>
    <name evidence="1" type="ORF">G3574_03345</name>
</gene>
<sequence>MKTEHVSIGAYHVTLSLDDDGHLSLYVRSTDGSSIVDVSDDNAQAGEAAFRLSTRAIEAKAREHAESGEETQQPPLYQREFPNFGVLDVQIPGGFVDVSWHNNACPSWRVEKGNGHYLQLFVDYARPEDRDTPTLPRFSLHLHDAHMDYITPVIQSNDYADILALLENYASAMPKVVIDHVSTLSREQMNAWYESNVGYRPDDDAELTLDEIGLQTAEMLYYHAGGEERHWRQADTAEIWKLARDVKSGYVIYSANESAAADGSGFWSDRDGWVPLNQATRYSETDRNTLNLPLATGQDAQWVIFNVAKAHYG</sequence>
<name>A0A6B3SGW3_9BURK</name>
<proteinExistence type="predicted"/>
<protein>
    <submittedName>
        <fullName evidence="1">Uncharacterized protein</fullName>
    </submittedName>
</protein>
<organism evidence="1 2">
    <name type="scientific">Noviherbaspirillum galbum</name>
    <dbReference type="NCBI Taxonomy" id="2709383"/>
    <lineage>
        <taxon>Bacteria</taxon>
        <taxon>Pseudomonadati</taxon>
        <taxon>Pseudomonadota</taxon>
        <taxon>Betaproteobacteria</taxon>
        <taxon>Burkholderiales</taxon>
        <taxon>Oxalobacteraceae</taxon>
        <taxon>Noviherbaspirillum</taxon>
    </lineage>
</organism>
<keyword evidence="2" id="KW-1185">Reference proteome</keyword>
<dbReference type="EMBL" id="JAAIVB010000011">
    <property type="protein sequence ID" value="NEX60104.1"/>
    <property type="molecule type" value="Genomic_DNA"/>
</dbReference>
<dbReference type="Proteomes" id="UP000482155">
    <property type="component" value="Unassembled WGS sequence"/>
</dbReference>
<evidence type="ECO:0000313" key="2">
    <source>
        <dbReference type="Proteomes" id="UP000482155"/>
    </source>
</evidence>
<dbReference type="AlphaFoldDB" id="A0A6B3SGW3"/>
<comment type="caution">
    <text evidence="1">The sequence shown here is derived from an EMBL/GenBank/DDBJ whole genome shotgun (WGS) entry which is preliminary data.</text>
</comment>
<dbReference type="RefSeq" id="WP_163960605.1">
    <property type="nucleotide sequence ID" value="NZ_JAAIVB010000011.1"/>
</dbReference>
<reference evidence="1 2" key="1">
    <citation type="submission" date="2020-02" db="EMBL/GenBank/DDBJ databases">
        <authorList>
            <person name="Kim M.K."/>
        </authorList>
    </citation>
    <scope>NUCLEOTIDE SEQUENCE [LARGE SCALE GENOMIC DNA]</scope>
    <source>
        <strain evidence="1 2">17J57-3</strain>
    </source>
</reference>
<evidence type="ECO:0000313" key="1">
    <source>
        <dbReference type="EMBL" id="NEX60104.1"/>
    </source>
</evidence>